<feature type="compositionally biased region" description="Acidic residues" evidence="2">
    <location>
        <begin position="497"/>
        <end position="514"/>
    </location>
</feature>
<dbReference type="AlphaFoldDB" id="D7MB56"/>
<keyword evidence="1" id="KW-0813">Transport</keyword>
<dbReference type="GO" id="GO:0005730">
    <property type="term" value="C:nucleolus"/>
    <property type="evidence" value="ECO:0007669"/>
    <property type="project" value="UniProtKB-SubCell"/>
</dbReference>
<dbReference type="InterPro" id="IPR012977">
    <property type="entry name" value="SDA1_N"/>
</dbReference>
<dbReference type="STRING" id="81972.D7MB56"/>
<dbReference type="Pfam" id="PF08158">
    <property type="entry name" value="SDA1_HEAT"/>
    <property type="match status" value="2"/>
</dbReference>
<evidence type="ECO:0000259" key="4">
    <source>
        <dbReference type="Pfam" id="PF21638"/>
    </source>
</evidence>
<feature type="domain" description="SDA1 C-terminal" evidence="4">
    <location>
        <begin position="688"/>
        <end position="733"/>
    </location>
</feature>
<dbReference type="InterPro" id="IPR048292">
    <property type="entry name" value="SDA1_C"/>
</dbReference>
<evidence type="ECO:0000313" key="5">
    <source>
        <dbReference type="EMBL" id="EFH43555.1"/>
    </source>
</evidence>
<dbReference type="GO" id="GO:0000055">
    <property type="term" value="P:ribosomal large subunit export from nucleus"/>
    <property type="evidence" value="ECO:0007669"/>
    <property type="project" value="UniProtKB-UniRule"/>
</dbReference>
<feature type="compositionally biased region" description="Basic residues" evidence="2">
    <location>
        <begin position="709"/>
        <end position="721"/>
    </location>
</feature>
<feature type="compositionally biased region" description="Polar residues" evidence="2">
    <location>
        <begin position="219"/>
        <end position="232"/>
    </location>
</feature>
<comment type="subcellular location">
    <subcellularLocation>
        <location evidence="1">Nucleus</location>
        <location evidence="1">Nucleolus</location>
    </subcellularLocation>
</comment>
<dbReference type="InterPro" id="IPR027312">
    <property type="entry name" value="Sda1"/>
</dbReference>
<comment type="similarity">
    <text evidence="1">Belongs to the SDA1 family.</text>
</comment>
<dbReference type="PANTHER" id="PTHR12730">
    <property type="entry name" value="HSDA/SDA1-RELATED"/>
    <property type="match status" value="1"/>
</dbReference>
<dbReference type="eggNOG" id="KOG2229">
    <property type="taxonomic scope" value="Eukaryota"/>
</dbReference>
<protein>
    <recommendedName>
        <fullName evidence="1">Protein SDA1</fullName>
    </recommendedName>
</protein>
<feature type="compositionally biased region" description="Acidic residues" evidence="2">
    <location>
        <begin position="528"/>
        <end position="550"/>
    </location>
</feature>
<feature type="domain" description="SDA1 N-terminal" evidence="3">
    <location>
        <begin position="2"/>
        <end position="248"/>
    </location>
</feature>
<proteinExistence type="inferred from homology"/>
<dbReference type="GO" id="GO:0015031">
    <property type="term" value="P:protein transport"/>
    <property type="evidence" value="ECO:0007669"/>
    <property type="project" value="UniProtKB-KW"/>
</dbReference>
<dbReference type="HOGENOM" id="CLU_009161_1_0_1"/>
<keyword evidence="6" id="KW-1185">Reference proteome</keyword>
<keyword evidence="1" id="KW-0539">Nucleus</keyword>
<dbReference type="Pfam" id="PF21638">
    <property type="entry name" value="SDA1_C"/>
    <property type="match status" value="1"/>
</dbReference>
<feature type="domain" description="SDA1 N-terminal" evidence="3">
    <location>
        <begin position="297"/>
        <end position="415"/>
    </location>
</feature>
<feature type="region of interest" description="Disordered" evidence="2">
    <location>
        <begin position="668"/>
        <end position="735"/>
    </location>
</feature>
<accession>D7MB56</accession>
<sequence>MFLAHVTPFYPNQLAAFPAQLTDLLRTSCLAMPSGLRYQVAQSLILLMYRKSLVIEDLLALFLDIQTLGDKNLRKLAFSHIVQTIRKMSITDPRHKSLQKIVFSMLEQEDETKAKRALVTLCELHKRKVWFGDKHDRVAIAICEACFHTSPRIRISSLRFLLDYDNINDEDDSDASSSDDEDSKKVSQVVFNREAVYKKKKQAKLQRAMRSIKRKQRASSENTTSTYSPLNHLNDAQNFAKRLLRRIRPKFDKSSGKTNDKSSGETNDKSSGETNDKSSGETNDKSSGETNDKSSGETNERPETRLMIIKVIARTISLHKLLLFKFYTYLQGYAKDGVKDITQILAAAVQACHDGVPSDAVEPLFKKIVNEFLHDRSNPEAIPVALNVVREMCLRIPELMTEDLLHDLAQYKTDKKYRTHRKAISAASASLIALFREINPLLLVKKDRGRPGGHIARPKKYGEINVFSNVPNVELLQESDDDEVALPGTDDIGQELITEDEAEEDSNDEDSNDGDDMHSTEIDTLVSGDEENDSDEAETDWENEEDDGEASVEGSGNREKAEGKKRKLVDFDASFLAADTSLRALKRCAEAKREQPSFAERDGILSNEDFQKIKELKAKKDAKIALARKGFKVPDSDKLSKKLVNPAKLEAHIRHKLTKEERLELVKAGREDRGKYKSKTAIKQKKTGGSSNRQKEHKKNMPLAAVRSKAGKSKRVKKKKNSLSGSQFRGRKAWK</sequence>
<evidence type="ECO:0000259" key="3">
    <source>
        <dbReference type="Pfam" id="PF08158"/>
    </source>
</evidence>
<evidence type="ECO:0000256" key="2">
    <source>
        <dbReference type="SAM" id="MobiDB-lite"/>
    </source>
</evidence>
<dbReference type="Gramene" id="fgenesh1_pm.C_scaffold_7000798">
    <property type="protein sequence ID" value="fgenesh1_pm.C_scaffold_7000798"/>
    <property type="gene ID" value="fgenesh1_pm.C_scaffold_7000798"/>
</dbReference>
<dbReference type="InterPro" id="IPR016024">
    <property type="entry name" value="ARM-type_fold"/>
</dbReference>
<feature type="region of interest" description="Disordered" evidence="2">
    <location>
        <begin position="250"/>
        <end position="301"/>
    </location>
</feature>
<feature type="region of interest" description="Disordered" evidence="2">
    <location>
        <begin position="201"/>
        <end position="232"/>
    </location>
</feature>
<dbReference type="EMBL" id="GL348719">
    <property type="protein sequence ID" value="EFH43555.1"/>
    <property type="molecule type" value="Genomic_DNA"/>
</dbReference>
<dbReference type="GO" id="GO:0042273">
    <property type="term" value="P:ribosomal large subunit biogenesis"/>
    <property type="evidence" value="ECO:0007669"/>
    <property type="project" value="UniProtKB-UniRule"/>
</dbReference>
<keyword evidence="1" id="KW-0690">Ribosome biogenesis</keyword>
<reference evidence="6" key="1">
    <citation type="journal article" date="2011" name="Nat. Genet.">
        <title>The Arabidopsis lyrata genome sequence and the basis of rapid genome size change.</title>
        <authorList>
            <person name="Hu T.T."/>
            <person name="Pattyn P."/>
            <person name="Bakker E.G."/>
            <person name="Cao J."/>
            <person name="Cheng J.-F."/>
            <person name="Clark R.M."/>
            <person name="Fahlgren N."/>
            <person name="Fawcett J.A."/>
            <person name="Grimwood J."/>
            <person name="Gundlach H."/>
            <person name="Haberer G."/>
            <person name="Hollister J.D."/>
            <person name="Ossowski S."/>
            <person name="Ottilar R.P."/>
            <person name="Salamov A.A."/>
            <person name="Schneeberger K."/>
            <person name="Spannagl M."/>
            <person name="Wang X."/>
            <person name="Yang L."/>
            <person name="Nasrallah M.E."/>
            <person name="Bergelson J."/>
            <person name="Carrington J.C."/>
            <person name="Gaut B.S."/>
            <person name="Schmutz J."/>
            <person name="Mayer K.F.X."/>
            <person name="Van de Peer Y."/>
            <person name="Grigoriev I.V."/>
            <person name="Nordborg M."/>
            <person name="Weigel D."/>
            <person name="Guo Y.-L."/>
        </authorList>
    </citation>
    <scope>NUCLEOTIDE SEQUENCE [LARGE SCALE GENOMIC DNA]</scope>
    <source>
        <strain evidence="6">cv. MN47</strain>
    </source>
</reference>
<dbReference type="SUPFAM" id="SSF48371">
    <property type="entry name" value="ARM repeat"/>
    <property type="match status" value="1"/>
</dbReference>
<feature type="compositionally biased region" description="Basic residues" evidence="2">
    <location>
        <begin position="676"/>
        <end position="686"/>
    </location>
</feature>
<dbReference type="PANTHER" id="PTHR12730:SF0">
    <property type="entry name" value="PROTEIN SDA1 HOMOLOG"/>
    <property type="match status" value="1"/>
</dbReference>
<evidence type="ECO:0000313" key="6">
    <source>
        <dbReference type="Proteomes" id="UP000008694"/>
    </source>
</evidence>
<keyword evidence="1" id="KW-0653">Protein transport</keyword>
<gene>
    <name evidence="5" type="ORF">ARALYDRAFT_328571</name>
</gene>
<evidence type="ECO:0000256" key="1">
    <source>
        <dbReference type="RuleBase" id="RU365057"/>
    </source>
</evidence>
<feature type="region of interest" description="Disordered" evidence="2">
    <location>
        <begin position="495"/>
        <end position="564"/>
    </location>
</feature>
<organism evidence="6">
    <name type="scientific">Arabidopsis lyrata subsp. lyrata</name>
    <name type="common">Lyre-leaved rock-cress</name>
    <dbReference type="NCBI Taxonomy" id="81972"/>
    <lineage>
        <taxon>Eukaryota</taxon>
        <taxon>Viridiplantae</taxon>
        <taxon>Streptophyta</taxon>
        <taxon>Embryophyta</taxon>
        <taxon>Tracheophyta</taxon>
        <taxon>Spermatophyta</taxon>
        <taxon>Magnoliopsida</taxon>
        <taxon>eudicotyledons</taxon>
        <taxon>Gunneridae</taxon>
        <taxon>Pentapetalae</taxon>
        <taxon>rosids</taxon>
        <taxon>malvids</taxon>
        <taxon>Brassicales</taxon>
        <taxon>Brassicaceae</taxon>
        <taxon>Camelineae</taxon>
        <taxon>Arabidopsis</taxon>
    </lineage>
</organism>
<name>D7MB56_ARALL</name>
<dbReference type="Proteomes" id="UP000008694">
    <property type="component" value="Unassembled WGS sequence"/>
</dbReference>
<comment type="function">
    <text evidence="1">Required for 60S pre-ribosomal subunits export to the cytoplasm.</text>
</comment>